<dbReference type="PROSITE" id="PS00688">
    <property type="entry name" value="SIGMA54_INTERACT_3"/>
    <property type="match status" value="1"/>
</dbReference>
<keyword evidence="1" id="KW-0547">Nucleotide-binding</keyword>
<dbReference type="Gene3D" id="3.40.50.300">
    <property type="entry name" value="P-loop containing nucleotide triphosphate hydrolases"/>
    <property type="match status" value="1"/>
</dbReference>
<dbReference type="SUPFAM" id="SSF46689">
    <property type="entry name" value="Homeodomain-like"/>
    <property type="match status" value="1"/>
</dbReference>
<evidence type="ECO:0000256" key="2">
    <source>
        <dbReference type="ARBA" id="ARBA00022840"/>
    </source>
</evidence>
<dbReference type="Gene3D" id="1.10.8.60">
    <property type="match status" value="1"/>
</dbReference>
<dbReference type="InterPro" id="IPR058031">
    <property type="entry name" value="AAA_lid_NorR"/>
</dbReference>
<dbReference type="InterPro" id="IPR001789">
    <property type="entry name" value="Sig_transdc_resp-reg_receiver"/>
</dbReference>
<evidence type="ECO:0000259" key="8">
    <source>
        <dbReference type="PROSITE" id="PS50110"/>
    </source>
</evidence>
<sequence>MNKAKLLIIDDEEAICSSLKYAFEDQFDVYSTTDPYAGLEYMKRHSSQLILLDHRIGSEDGIDFIQPLLKLNPKAHIIVMTAYGNIESSLRAMKLGAYSYIEKPIHTEELKLIFEKSLEFQTLSEQFQLLRQQFREQSSDEQIIGKSKAVEHIYVMIEKIKDIDSTVLISGESGTGKELVAKSIHYRGQRGGQRFIGLNCAAIPEHLLESELFGYEKGAFTGATHSKEGQIAAAHKGTLFLDEIGEMPINLQTKLLRTLQERTVTPLGSTRGIEVDTRIIAATNRDLKNEIKKGNFRDDLFFRLNVIPIHIPPLRERKEDIPELVRYFIGKYNRTLKREIQGVEPTAMKVLLNYDYPGNVRELSNIIERAVALCVGFNLKISDLPREIIELARAGDSPDDLQETSAEREGIYIPFGLSLQEAERKIILHTLDRMNGHRKKTAEILSISERGLRQKLKEFEMNSLTH</sequence>
<dbReference type="Pfam" id="PF02954">
    <property type="entry name" value="HTH_8"/>
    <property type="match status" value="1"/>
</dbReference>
<evidence type="ECO:0000259" key="7">
    <source>
        <dbReference type="PROSITE" id="PS50045"/>
    </source>
</evidence>
<dbReference type="EMBL" id="JAYJLD010000008">
    <property type="protein sequence ID" value="MEB3101554.1"/>
    <property type="molecule type" value="Genomic_DNA"/>
</dbReference>
<evidence type="ECO:0000256" key="5">
    <source>
        <dbReference type="ARBA" id="ARBA00023163"/>
    </source>
</evidence>
<dbReference type="PROSITE" id="PS50045">
    <property type="entry name" value="SIGMA54_INTERACT_4"/>
    <property type="match status" value="1"/>
</dbReference>
<feature type="modified residue" description="4-aspartylphosphate" evidence="6">
    <location>
        <position position="53"/>
    </location>
</feature>
<keyword evidence="3" id="KW-0805">Transcription regulation</keyword>
<keyword evidence="6" id="KW-0597">Phosphoprotein</keyword>
<dbReference type="SUPFAM" id="SSF52540">
    <property type="entry name" value="P-loop containing nucleoside triphosphate hydrolases"/>
    <property type="match status" value="1"/>
</dbReference>
<gene>
    <name evidence="9" type="ORF">VF724_07750</name>
</gene>
<evidence type="ECO:0000256" key="4">
    <source>
        <dbReference type="ARBA" id="ARBA00023125"/>
    </source>
</evidence>
<dbReference type="PRINTS" id="PR01590">
    <property type="entry name" value="HTHFIS"/>
</dbReference>
<dbReference type="PANTHER" id="PTHR32071">
    <property type="entry name" value="TRANSCRIPTIONAL REGULATORY PROTEIN"/>
    <property type="match status" value="1"/>
</dbReference>
<dbReference type="InterPro" id="IPR025943">
    <property type="entry name" value="Sigma_54_int_dom_ATP-bd_2"/>
</dbReference>
<evidence type="ECO:0000256" key="3">
    <source>
        <dbReference type="ARBA" id="ARBA00023015"/>
    </source>
</evidence>
<comment type="caution">
    <text evidence="9">The sequence shown here is derived from an EMBL/GenBank/DDBJ whole genome shotgun (WGS) entry which is preliminary data.</text>
</comment>
<evidence type="ECO:0000313" key="10">
    <source>
        <dbReference type="Proteomes" id="UP001310386"/>
    </source>
</evidence>
<dbReference type="RefSeq" id="WP_371753671.1">
    <property type="nucleotide sequence ID" value="NZ_JAYJLD010000008.1"/>
</dbReference>
<keyword evidence="10" id="KW-1185">Reference proteome</keyword>
<dbReference type="InterPro" id="IPR027417">
    <property type="entry name" value="P-loop_NTPase"/>
</dbReference>
<proteinExistence type="predicted"/>
<dbReference type="InterPro" id="IPR002197">
    <property type="entry name" value="HTH_Fis"/>
</dbReference>
<dbReference type="InterPro" id="IPR025662">
    <property type="entry name" value="Sigma_54_int_dom_ATP-bd_1"/>
</dbReference>
<dbReference type="SMART" id="SM00382">
    <property type="entry name" value="AAA"/>
    <property type="match status" value="1"/>
</dbReference>
<reference evidence="9" key="1">
    <citation type="submission" date="2023-12" db="EMBL/GenBank/DDBJ databases">
        <title>Fervidustalea candida gen. nov., sp. nov., a novel member of the family Paenibacillaceae isolated from a geothermal area.</title>
        <authorList>
            <person name="Li W.-J."/>
            <person name="Jiao J.-Y."/>
            <person name="Chen Y."/>
        </authorList>
    </citation>
    <scope>NUCLEOTIDE SEQUENCE</scope>
    <source>
        <strain evidence="9">SYSU GA230002</strain>
    </source>
</reference>
<feature type="domain" description="Response regulatory" evidence="8">
    <location>
        <begin position="5"/>
        <end position="118"/>
    </location>
</feature>
<evidence type="ECO:0000313" key="9">
    <source>
        <dbReference type="EMBL" id="MEB3101554.1"/>
    </source>
</evidence>
<dbReference type="CDD" id="cd00009">
    <property type="entry name" value="AAA"/>
    <property type="match status" value="1"/>
</dbReference>
<evidence type="ECO:0000256" key="1">
    <source>
        <dbReference type="ARBA" id="ARBA00022741"/>
    </source>
</evidence>
<dbReference type="InterPro" id="IPR025944">
    <property type="entry name" value="Sigma_54_int_dom_CS"/>
</dbReference>
<dbReference type="PROSITE" id="PS00675">
    <property type="entry name" value="SIGMA54_INTERACT_1"/>
    <property type="match status" value="1"/>
</dbReference>
<protein>
    <submittedName>
        <fullName evidence="9">Sigma-54 dependent transcriptional regulator</fullName>
    </submittedName>
</protein>
<dbReference type="InterPro" id="IPR002078">
    <property type="entry name" value="Sigma_54_int"/>
</dbReference>
<dbReference type="InterPro" id="IPR009057">
    <property type="entry name" value="Homeodomain-like_sf"/>
</dbReference>
<dbReference type="Gene3D" id="1.10.10.60">
    <property type="entry name" value="Homeodomain-like"/>
    <property type="match status" value="1"/>
</dbReference>
<evidence type="ECO:0000256" key="6">
    <source>
        <dbReference type="PROSITE-ProRule" id="PRU00169"/>
    </source>
</evidence>
<dbReference type="Pfam" id="PF00158">
    <property type="entry name" value="Sigma54_activat"/>
    <property type="match status" value="1"/>
</dbReference>
<dbReference type="InterPro" id="IPR003593">
    <property type="entry name" value="AAA+_ATPase"/>
</dbReference>
<name>A0ABU5ZGB3_9BACL</name>
<dbReference type="Proteomes" id="UP001310386">
    <property type="component" value="Unassembled WGS sequence"/>
</dbReference>
<dbReference type="Pfam" id="PF25601">
    <property type="entry name" value="AAA_lid_14"/>
    <property type="match status" value="1"/>
</dbReference>
<accession>A0ABU5ZGB3</accession>
<dbReference type="InterPro" id="IPR011006">
    <property type="entry name" value="CheY-like_superfamily"/>
</dbReference>
<dbReference type="SUPFAM" id="SSF52172">
    <property type="entry name" value="CheY-like"/>
    <property type="match status" value="1"/>
</dbReference>
<organism evidence="9 10">
    <name type="scientific">Ferviditalea candida</name>
    <dbReference type="NCBI Taxonomy" id="3108399"/>
    <lineage>
        <taxon>Bacteria</taxon>
        <taxon>Bacillati</taxon>
        <taxon>Bacillota</taxon>
        <taxon>Bacilli</taxon>
        <taxon>Bacillales</taxon>
        <taxon>Paenibacillaceae</taxon>
        <taxon>Ferviditalea</taxon>
    </lineage>
</organism>
<dbReference type="SMART" id="SM00448">
    <property type="entry name" value="REC"/>
    <property type="match status" value="1"/>
</dbReference>
<dbReference type="PROSITE" id="PS50110">
    <property type="entry name" value="RESPONSE_REGULATORY"/>
    <property type="match status" value="1"/>
</dbReference>
<keyword evidence="2" id="KW-0067">ATP-binding</keyword>
<keyword evidence="5" id="KW-0804">Transcription</keyword>
<keyword evidence="4" id="KW-0238">DNA-binding</keyword>
<feature type="domain" description="Sigma-54 factor interaction" evidence="7">
    <location>
        <begin position="143"/>
        <end position="372"/>
    </location>
</feature>
<dbReference type="Gene3D" id="3.40.50.2300">
    <property type="match status" value="1"/>
</dbReference>
<dbReference type="Pfam" id="PF00072">
    <property type="entry name" value="Response_reg"/>
    <property type="match status" value="1"/>
</dbReference>
<dbReference type="PROSITE" id="PS00676">
    <property type="entry name" value="SIGMA54_INTERACT_2"/>
    <property type="match status" value="1"/>
</dbReference>